<proteinExistence type="predicted"/>
<evidence type="ECO:0008006" key="2">
    <source>
        <dbReference type="Google" id="ProtNLM"/>
    </source>
</evidence>
<protein>
    <recommendedName>
        <fullName evidence="2">ParB/Sulfiredoxin domain-containing protein</fullName>
    </recommendedName>
</protein>
<sequence>MEFSKDLGPKPELIWLDPEEILIDRSYQRDCIASRVKKILLNFNWRDFQPPTVAKGDKGRIFAIDGQNRVKASQLHPKVKEIPCYMLGERAIEDQAQGFVNINTQRDNVHPVNIYWAGLTAKDPDALRLEAVIAKTKVEIAPDTSPTGTPGHTAAIGALHQVIKRNGDDILVRTLNILYKAHPKDARTLSGLLIRSTGRLLYINPSADDDLLYKAIASFNLNDLLKDSLAVKQLLGGSSETAILKILVKKYNGNFRGKDARRLLEKEESKKELKSLSDIHK</sequence>
<name>A0A0F9IVW1_9ZZZZ</name>
<comment type="caution">
    <text evidence="1">The sequence shown here is derived from an EMBL/GenBank/DDBJ whole genome shotgun (WGS) entry which is preliminary data.</text>
</comment>
<accession>A0A0F9IVW1</accession>
<dbReference type="AlphaFoldDB" id="A0A0F9IVW1"/>
<evidence type="ECO:0000313" key="1">
    <source>
        <dbReference type="EMBL" id="KKM61529.1"/>
    </source>
</evidence>
<dbReference type="CDD" id="cd16387">
    <property type="entry name" value="ParB_N_Srx"/>
    <property type="match status" value="1"/>
</dbReference>
<reference evidence="1" key="1">
    <citation type="journal article" date="2015" name="Nature">
        <title>Complex archaea that bridge the gap between prokaryotes and eukaryotes.</title>
        <authorList>
            <person name="Spang A."/>
            <person name="Saw J.H."/>
            <person name="Jorgensen S.L."/>
            <person name="Zaremba-Niedzwiedzka K."/>
            <person name="Martijn J."/>
            <person name="Lind A.E."/>
            <person name="van Eijk R."/>
            <person name="Schleper C."/>
            <person name="Guy L."/>
            <person name="Ettema T.J."/>
        </authorList>
    </citation>
    <scope>NUCLEOTIDE SEQUENCE</scope>
</reference>
<gene>
    <name evidence="1" type="ORF">LCGC14_1530770</name>
</gene>
<dbReference type="EMBL" id="LAZR01011465">
    <property type="protein sequence ID" value="KKM61529.1"/>
    <property type="molecule type" value="Genomic_DNA"/>
</dbReference>
<organism evidence="1">
    <name type="scientific">marine sediment metagenome</name>
    <dbReference type="NCBI Taxonomy" id="412755"/>
    <lineage>
        <taxon>unclassified sequences</taxon>
        <taxon>metagenomes</taxon>
        <taxon>ecological metagenomes</taxon>
    </lineage>
</organism>